<evidence type="ECO:0000313" key="7">
    <source>
        <dbReference type="Proteomes" id="UP000053257"/>
    </source>
</evidence>
<reference evidence="6 7" key="1">
    <citation type="journal article" date="2014" name="PLoS Genet.">
        <title>Analysis of the Phlebiopsis gigantea genome, transcriptome and secretome provides insight into its pioneer colonization strategies of wood.</title>
        <authorList>
            <person name="Hori C."/>
            <person name="Ishida T."/>
            <person name="Igarashi K."/>
            <person name="Samejima M."/>
            <person name="Suzuki H."/>
            <person name="Master E."/>
            <person name="Ferreira P."/>
            <person name="Ruiz-Duenas F.J."/>
            <person name="Held B."/>
            <person name="Canessa P."/>
            <person name="Larrondo L.F."/>
            <person name="Schmoll M."/>
            <person name="Druzhinina I.S."/>
            <person name="Kubicek C.P."/>
            <person name="Gaskell J.A."/>
            <person name="Kersten P."/>
            <person name="St John F."/>
            <person name="Glasner J."/>
            <person name="Sabat G."/>
            <person name="Splinter BonDurant S."/>
            <person name="Syed K."/>
            <person name="Yadav J."/>
            <person name="Mgbeahuruike A.C."/>
            <person name="Kovalchuk A."/>
            <person name="Asiegbu F.O."/>
            <person name="Lackner G."/>
            <person name="Hoffmeister D."/>
            <person name="Rencoret J."/>
            <person name="Gutierrez A."/>
            <person name="Sun H."/>
            <person name="Lindquist E."/>
            <person name="Barry K."/>
            <person name="Riley R."/>
            <person name="Grigoriev I.V."/>
            <person name="Henrissat B."/>
            <person name="Kues U."/>
            <person name="Berka R.M."/>
            <person name="Martinez A.T."/>
            <person name="Covert S.F."/>
            <person name="Blanchette R.A."/>
            <person name="Cullen D."/>
        </authorList>
    </citation>
    <scope>NUCLEOTIDE SEQUENCE [LARGE SCALE GENOMIC DNA]</scope>
    <source>
        <strain evidence="6 7">11061_1 CR5-6</strain>
    </source>
</reference>
<evidence type="ECO:0000256" key="3">
    <source>
        <dbReference type="ARBA" id="ARBA00022833"/>
    </source>
</evidence>
<sequence length="269" mass="30778">MSSSDANAAHQQRTLDVESRSARREFTQCQNCNKDKDKYRLKLLLCTGCKIATYCSPACQKEHWRSHKDICLRRRKATKETEELDKEALELAQLTGTAGPVLTPSQVITELRAFTQKFNAALFQAGFNALRLHELAHTWKQCIVFVSLRRLPNLPEDAKPWSRYSVEFIMLMPIELVAARFDADNKYGFVETKKRYDDEQLEKGFLGGITILISGRCPPLNTVIHNMTCIGFGSHSKDAIKIEGQWQETFMDTVEKMCGRNPANREREE</sequence>
<protein>
    <recommendedName>
        <fullName evidence="5">MYND-type domain-containing protein</fullName>
    </recommendedName>
</protein>
<keyword evidence="2 4" id="KW-0863">Zinc-finger</keyword>
<accession>A0A0C3SAR0</accession>
<dbReference type="Gene3D" id="6.10.140.2220">
    <property type="match status" value="1"/>
</dbReference>
<dbReference type="GO" id="GO:0008270">
    <property type="term" value="F:zinc ion binding"/>
    <property type="evidence" value="ECO:0007669"/>
    <property type="project" value="UniProtKB-KW"/>
</dbReference>
<keyword evidence="1" id="KW-0479">Metal-binding</keyword>
<keyword evidence="7" id="KW-1185">Reference proteome</keyword>
<dbReference type="HOGENOM" id="CLU_1019553_0_0_1"/>
<dbReference type="PROSITE" id="PS50865">
    <property type="entry name" value="ZF_MYND_2"/>
    <property type="match status" value="1"/>
</dbReference>
<dbReference type="AlphaFoldDB" id="A0A0C3SAR0"/>
<evidence type="ECO:0000256" key="1">
    <source>
        <dbReference type="ARBA" id="ARBA00022723"/>
    </source>
</evidence>
<feature type="domain" description="MYND-type" evidence="5">
    <location>
        <begin position="29"/>
        <end position="71"/>
    </location>
</feature>
<dbReference type="InterPro" id="IPR002893">
    <property type="entry name" value="Znf_MYND"/>
</dbReference>
<evidence type="ECO:0000256" key="4">
    <source>
        <dbReference type="PROSITE-ProRule" id="PRU00134"/>
    </source>
</evidence>
<gene>
    <name evidence="6" type="ORF">PHLGIDRAFT_127778</name>
</gene>
<evidence type="ECO:0000256" key="2">
    <source>
        <dbReference type="ARBA" id="ARBA00022771"/>
    </source>
</evidence>
<evidence type="ECO:0000313" key="6">
    <source>
        <dbReference type="EMBL" id="KIP07235.1"/>
    </source>
</evidence>
<dbReference type="PROSITE" id="PS01360">
    <property type="entry name" value="ZF_MYND_1"/>
    <property type="match status" value="1"/>
</dbReference>
<dbReference type="Pfam" id="PF01753">
    <property type="entry name" value="zf-MYND"/>
    <property type="match status" value="1"/>
</dbReference>
<dbReference type="STRING" id="745531.A0A0C3SAR0"/>
<name>A0A0C3SAR0_PHLG1</name>
<dbReference type="OrthoDB" id="2785498at2759"/>
<keyword evidence="3" id="KW-0862">Zinc</keyword>
<dbReference type="EMBL" id="KN840501">
    <property type="protein sequence ID" value="KIP07235.1"/>
    <property type="molecule type" value="Genomic_DNA"/>
</dbReference>
<proteinExistence type="predicted"/>
<evidence type="ECO:0000259" key="5">
    <source>
        <dbReference type="PROSITE" id="PS50865"/>
    </source>
</evidence>
<organism evidence="6 7">
    <name type="scientific">Phlebiopsis gigantea (strain 11061_1 CR5-6)</name>
    <name type="common">White-rot fungus</name>
    <name type="synonym">Peniophora gigantea</name>
    <dbReference type="NCBI Taxonomy" id="745531"/>
    <lineage>
        <taxon>Eukaryota</taxon>
        <taxon>Fungi</taxon>
        <taxon>Dikarya</taxon>
        <taxon>Basidiomycota</taxon>
        <taxon>Agaricomycotina</taxon>
        <taxon>Agaricomycetes</taxon>
        <taxon>Polyporales</taxon>
        <taxon>Phanerochaetaceae</taxon>
        <taxon>Phlebiopsis</taxon>
    </lineage>
</organism>
<dbReference type="SUPFAM" id="SSF144232">
    <property type="entry name" value="HIT/MYND zinc finger-like"/>
    <property type="match status" value="1"/>
</dbReference>
<dbReference type="Proteomes" id="UP000053257">
    <property type="component" value="Unassembled WGS sequence"/>
</dbReference>